<name>A0A6B9QR31_9VIRU</name>
<reference evidence="5" key="4">
    <citation type="submission" date="2021-08" db="EMBL/GenBank/DDBJ databases">
        <title>Whole genome sequence of Oryctes rhinoceros Nudivirus detected in Riau Province, Indonesia.</title>
        <authorList>
            <person name="Kurnia Y.W."/>
            <person name="Tanjung Z.A."/>
            <person name="Utomo C."/>
            <person name="Naim M."/>
            <person name="Situmorang E.C."/>
            <person name="Liwang T."/>
        </authorList>
    </citation>
    <scope>NUCLEOTIDE SEQUENCE</scope>
    <source>
        <strain evidence="5">LiboV</strain>
    </source>
</reference>
<dbReference type="EMBL" id="MT150137">
    <property type="protein sequence ID" value="QKE59546.1"/>
    <property type="molecule type" value="Genomic_DNA"/>
</dbReference>
<protein>
    <submittedName>
        <fullName evidence="3">GrBNV_gp59-like protein</fullName>
    </submittedName>
</protein>
<dbReference type="KEGG" id="vg:7047259"/>
<accession>B7SVA0</accession>
<dbReference type="EMBL" id="MN623374">
    <property type="protein sequence ID" value="QHG11314.1"/>
    <property type="molecule type" value="Genomic_DNA"/>
</dbReference>
<accession>A0A6B9QR31</accession>
<dbReference type="RefSeq" id="YP_002321390.1">
    <property type="nucleotide sequence ID" value="NC_011588.1"/>
</dbReference>
<evidence type="ECO:0000313" key="3">
    <source>
        <dbReference type="EMBL" id="QHG11314.1"/>
    </source>
</evidence>
<dbReference type="OrthoDB" id="29357at10239"/>
<evidence type="ECO:0000313" key="2">
    <source>
        <dbReference type="EMBL" id="ACH96209.1"/>
    </source>
</evidence>
<reference evidence="3" key="2">
    <citation type="journal article" date="2020" name="J. ISSAAS">
        <title>Complete genome sequence of Oryctes rhinoceros Nudivirus isolated from Coconut Rhinoceros Beetle in the Solomon Islands.</title>
        <authorList>
            <person name="Etebari K."/>
            <person name="Filipovic I."/>
            <person name="Rasic G."/>
            <person name="Devine G.J."/>
            <person name="Tsatsia H."/>
            <person name="Furlong M.J."/>
        </authorList>
    </citation>
    <scope>NUCLEOTIDE SEQUENCE</scope>
    <source>
        <strain evidence="3">Solomon Islands</strain>
    </source>
</reference>
<dbReference type="Proteomes" id="UP000011785">
    <property type="component" value="Segment"/>
</dbReference>
<organism evidence="3">
    <name type="scientific">Oryctes rhinoceros nudivirus</name>
    <dbReference type="NCBI Taxonomy" id="92521"/>
    <lineage>
        <taxon>Viruses</taxon>
        <taxon>Viruses incertae sedis</taxon>
        <taxon>Naldaviricetes</taxon>
        <taxon>Lefavirales</taxon>
        <taxon>Nudiviridae</taxon>
        <taxon>Alphanudivirus</taxon>
        <taxon>Alphanudivirus oryrhinocerotis</taxon>
    </lineage>
</organism>
<sequence length="83" mass="9178">MSSTRTDPTAPITTDESRDTRFKEMLQQQFGENGIVLLVNQSFIFLIALVLIVAVLIGLISTRNNEFGVLKLSEPALILKNSV</sequence>
<feature type="transmembrane region" description="Helical" evidence="1">
    <location>
        <begin position="43"/>
        <end position="62"/>
    </location>
</feature>
<gene>
    <name evidence="3" type="ORF">SI_OrNV_gp079</name>
</gene>
<keyword evidence="1" id="KW-1133">Transmembrane helix</keyword>
<evidence type="ECO:0000256" key="1">
    <source>
        <dbReference type="SAM" id="Phobius"/>
    </source>
</evidence>
<reference evidence="2 6" key="1">
    <citation type="journal article" date="2008" name="J. Virol. Methods">
        <title>Sequencing of the large dsDNA genome of Oryctes rhinoceros nudivirus using multiple displacement amplification of nanogram amounts of virus DNA.</title>
        <authorList>
            <person name="Wang Y."/>
            <person name="Kleespies R.G."/>
            <person name="Ramle M.B."/>
            <person name="Jehle J.A."/>
        </authorList>
    </citation>
    <scope>NUCLEOTIDE SEQUENCE [LARGE SCALE GENOMIC DNA]</scope>
    <source>
        <strain evidence="6">Isolate Oryctes rhinoceros/Malaysia/Ma07/2007</strain>
        <strain evidence="2">Ma07</strain>
    </source>
</reference>
<evidence type="ECO:0000313" key="5">
    <source>
        <dbReference type="EMBL" id="UBO76493.1"/>
    </source>
</evidence>
<reference evidence="4" key="3">
    <citation type="submission" date="2020-03" db="EMBL/GenBank/DDBJ databases">
        <title>Whole genome sequence of Oryctes rhinoceros Nudivirus isolated in Riau Province, Indonesia.</title>
        <authorList>
            <person name="Kurnia Y.W."/>
            <person name="Tanjung Z.A."/>
            <person name="Utomo C."/>
            <person name="Naim M."/>
            <person name="Situmorang E.C."/>
            <person name="Liwang T."/>
        </authorList>
    </citation>
    <scope>NUCLEOTIDE SEQUENCE</scope>
    <source>
        <strain evidence="4">LiboV</strain>
    </source>
</reference>
<dbReference type="EMBL" id="EU747721">
    <property type="protein sequence ID" value="ACH96209.1"/>
    <property type="molecule type" value="Genomic_DNA"/>
</dbReference>
<evidence type="ECO:0000313" key="6">
    <source>
        <dbReference type="Proteomes" id="UP000011785"/>
    </source>
</evidence>
<dbReference type="EMBL" id="MZ727584">
    <property type="protein sequence ID" value="UBO76493.1"/>
    <property type="molecule type" value="Genomic_DNA"/>
</dbReference>
<evidence type="ECO:0000313" key="4">
    <source>
        <dbReference type="EMBL" id="QKE59546.1"/>
    </source>
</evidence>
<keyword evidence="1" id="KW-0812">Transmembrane</keyword>
<proteinExistence type="predicted"/>
<keyword evidence="6" id="KW-1185">Reference proteome</keyword>
<keyword evidence="1" id="KW-0472">Membrane</keyword>